<dbReference type="GO" id="GO:0030145">
    <property type="term" value="F:manganese ion binding"/>
    <property type="evidence" value="ECO:0007669"/>
    <property type="project" value="InterPro"/>
</dbReference>
<dbReference type="eggNOG" id="COG0006">
    <property type="taxonomic scope" value="Bacteria"/>
</dbReference>
<dbReference type="GO" id="GO:0070006">
    <property type="term" value="F:metalloaminopeptidase activity"/>
    <property type="evidence" value="ECO:0007669"/>
    <property type="project" value="InterPro"/>
</dbReference>
<dbReference type="SUPFAM" id="SSF55920">
    <property type="entry name" value="Creatinase/aminopeptidase"/>
    <property type="match status" value="1"/>
</dbReference>
<dbReference type="GO" id="GO:0006508">
    <property type="term" value="P:proteolysis"/>
    <property type="evidence" value="ECO:0007669"/>
    <property type="project" value="UniProtKB-KW"/>
</dbReference>
<dbReference type="OrthoDB" id="9806388at2"/>
<name>A0A143BLM4_9BACT</name>
<dbReference type="STRING" id="1379270.GEMMAAP_16505"/>
<feature type="signal peptide" evidence="11">
    <location>
        <begin position="1"/>
        <end position="26"/>
    </location>
</feature>
<accession>A0A143BLM4</accession>
<evidence type="ECO:0000256" key="11">
    <source>
        <dbReference type="SAM" id="SignalP"/>
    </source>
</evidence>
<keyword evidence="9" id="KW-0464">Manganese</keyword>
<dbReference type="Gene3D" id="3.40.350.10">
    <property type="entry name" value="Creatinase/prolidase N-terminal domain"/>
    <property type="match status" value="1"/>
</dbReference>
<gene>
    <name evidence="13" type="ORF">GEMMAAP_16505</name>
</gene>
<keyword evidence="14" id="KW-1185">Reference proteome</keyword>
<dbReference type="EMBL" id="CP011454">
    <property type="protein sequence ID" value="AMW05959.1"/>
    <property type="molecule type" value="Genomic_DNA"/>
</dbReference>
<dbReference type="KEGG" id="gph:GEMMAAP_16505"/>
<dbReference type="Pfam" id="PF00557">
    <property type="entry name" value="Peptidase_M24"/>
    <property type="match status" value="1"/>
</dbReference>
<dbReference type="InterPro" id="IPR001131">
    <property type="entry name" value="Peptidase_M24B_aminopep-P_CS"/>
</dbReference>
<keyword evidence="6 10" id="KW-0479">Metal-binding</keyword>
<reference evidence="13 14" key="2">
    <citation type="journal article" date="2016" name="Environ. Microbiol. Rep.">
        <title>Metagenomic evidence for the presence of phototrophic Gemmatimonadetes bacteria in diverse environments.</title>
        <authorList>
            <person name="Zeng Y."/>
            <person name="Baumbach J."/>
            <person name="Barbosa E.G."/>
            <person name="Azevedo V."/>
            <person name="Zhang C."/>
            <person name="Koblizek M."/>
        </authorList>
    </citation>
    <scope>NUCLEOTIDE SEQUENCE [LARGE SCALE GENOMIC DNA]</scope>
    <source>
        <strain evidence="13 14">AP64</strain>
    </source>
</reference>
<evidence type="ECO:0000256" key="10">
    <source>
        <dbReference type="RuleBase" id="RU000590"/>
    </source>
</evidence>
<evidence type="ECO:0000256" key="5">
    <source>
        <dbReference type="ARBA" id="ARBA00022670"/>
    </source>
</evidence>
<evidence type="ECO:0000256" key="4">
    <source>
        <dbReference type="ARBA" id="ARBA00012574"/>
    </source>
</evidence>
<evidence type="ECO:0000256" key="9">
    <source>
        <dbReference type="ARBA" id="ARBA00023211"/>
    </source>
</evidence>
<dbReference type="PANTHER" id="PTHR43226">
    <property type="entry name" value="XAA-PRO AMINOPEPTIDASE 3"/>
    <property type="match status" value="1"/>
</dbReference>
<dbReference type="PANTHER" id="PTHR43226:SF4">
    <property type="entry name" value="XAA-PRO AMINOPEPTIDASE 3"/>
    <property type="match status" value="1"/>
</dbReference>
<evidence type="ECO:0000256" key="6">
    <source>
        <dbReference type="ARBA" id="ARBA00022723"/>
    </source>
</evidence>
<sequence>MRPSFPILAVQTAVALAVALAGTAPALRAQSDTAISRAEVAARRAAFAERVGNGVVVAFGGRALVHDFSTFYQLAAFRYLTELNEPDHAMVMVVRDKVPSTTLFLTKLEPRSAFYYGQRTDSANSVQRTGLPGRSYDALWPVLDSLVATGLPFFHIPDVETMDFSRNDTLTRGQEAVKALARKHPTLTVRNAMPHVLAVRGKKSAAELALIRKAVEISSEGHRAAMLTANPLHEYELRAALEYEFTRRGAERPAYGSIVGSGYNGTTLHYMRDMDPVKPGDLVVIDAGAEFRGYAADVTRTIPVSGRYTAEQRQLYSLVLNAQLAAERNSKPGMSIRAAADSSVVVRTKGLAALGLIESEEAQYDPPWRVDCVASPASCKQANLWMIHGISHGIGLAVHDPLQGDQNGGKFAEGDAFTIEPGIYVSTRALDVLPDTPRNRQFKAKVLAKVKQFENTGVRIEDDYIITEKGLERISLVPREMDEIEALMQRRRVIQP</sequence>
<dbReference type="InterPro" id="IPR052433">
    <property type="entry name" value="X-Pro_dipept-like"/>
</dbReference>
<dbReference type="GO" id="GO:0005829">
    <property type="term" value="C:cytosol"/>
    <property type="evidence" value="ECO:0007669"/>
    <property type="project" value="TreeGrafter"/>
</dbReference>
<evidence type="ECO:0000313" key="13">
    <source>
        <dbReference type="EMBL" id="AMW05959.1"/>
    </source>
</evidence>
<evidence type="ECO:0000256" key="7">
    <source>
        <dbReference type="ARBA" id="ARBA00022801"/>
    </source>
</evidence>
<keyword evidence="5" id="KW-0645">Protease</keyword>
<dbReference type="RefSeq" id="WP_026848310.1">
    <property type="nucleotide sequence ID" value="NZ_CP011454.1"/>
</dbReference>
<dbReference type="Gene3D" id="3.90.230.10">
    <property type="entry name" value="Creatinase/methionine aminopeptidase superfamily"/>
    <property type="match status" value="1"/>
</dbReference>
<evidence type="ECO:0000256" key="2">
    <source>
        <dbReference type="ARBA" id="ARBA00001936"/>
    </source>
</evidence>
<comment type="catalytic activity">
    <reaction evidence="1">
        <text>Release of any N-terminal amino acid, including proline, that is linked to proline, even from a dipeptide or tripeptide.</text>
        <dbReference type="EC" id="3.4.11.9"/>
    </reaction>
</comment>
<dbReference type="Pfam" id="PF05195">
    <property type="entry name" value="AMP_N"/>
    <property type="match status" value="1"/>
</dbReference>
<dbReference type="EC" id="3.4.11.9" evidence="4"/>
<dbReference type="SUPFAM" id="SSF53092">
    <property type="entry name" value="Creatinase/prolidase N-terminal domain"/>
    <property type="match status" value="1"/>
</dbReference>
<dbReference type="Proteomes" id="UP000076404">
    <property type="component" value="Chromosome"/>
</dbReference>
<dbReference type="InterPro" id="IPR029149">
    <property type="entry name" value="Creatin/AminoP/Spt16_N"/>
</dbReference>
<feature type="chain" id="PRO_5007506972" description="Xaa-Pro aminopeptidase" evidence="11">
    <location>
        <begin position="27"/>
        <end position="496"/>
    </location>
</feature>
<protein>
    <recommendedName>
        <fullName evidence="4">Xaa-Pro aminopeptidase</fullName>
        <ecNumber evidence="4">3.4.11.9</ecNumber>
    </recommendedName>
</protein>
<keyword evidence="11" id="KW-0732">Signal</keyword>
<comment type="similarity">
    <text evidence="3 10">Belongs to the peptidase M24B family.</text>
</comment>
<evidence type="ECO:0000259" key="12">
    <source>
        <dbReference type="SMART" id="SM01011"/>
    </source>
</evidence>
<organism evidence="13 14">
    <name type="scientific">Gemmatimonas phototrophica</name>
    <dbReference type="NCBI Taxonomy" id="1379270"/>
    <lineage>
        <taxon>Bacteria</taxon>
        <taxon>Pseudomonadati</taxon>
        <taxon>Gemmatimonadota</taxon>
        <taxon>Gemmatimonadia</taxon>
        <taxon>Gemmatimonadales</taxon>
        <taxon>Gemmatimonadaceae</taxon>
        <taxon>Gemmatimonas</taxon>
    </lineage>
</organism>
<keyword evidence="8" id="KW-0482">Metalloprotease</keyword>
<dbReference type="PROSITE" id="PS00491">
    <property type="entry name" value="PROLINE_PEPTIDASE"/>
    <property type="match status" value="1"/>
</dbReference>
<proteinExistence type="inferred from homology"/>
<dbReference type="InterPro" id="IPR036005">
    <property type="entry name" value="Creatinase/aminopeptidase-like"/>
</dbReference>
<dbReference type="AlphaFoldDB" id="A0A143BLM4"/>
<dbReference type="SMART" id="SM01011">
    <property type="entry name" value="AMP_N"/>
    <property type="match status" value="1"/>
</dbReference>
<reference evidence="13 14" key="1">
    <citation type="journal article" date="2014" name="Proc. Natl. Acad. Sci. U.S.A.">
        <title>Functional type 2 photosynthetic reaction centers found in the rare bacterial phylum Gemmatimonadetes.</title>
        <authorList>
            <person name="Zeng Y."/>
            <person name="Feng F."/>
            <person name="Medova H."/>
            <person name="Dean J."/>
            <person name="Koblizek M."/>
        </authorList>
    </citation>
    <scope>NUCLEOTIDE SEQUENCE [LARGE SCALE GENOMIC DNA]</scope>
    <source>
        <strain evidence="13 14">AP64</strain>
    </source>
</reference>
<evidence type="ECO:0000256" key="8">
    <source>
        <dbReference type="ARBA" id="ARBA00023049"/>
    </source>
</evidence>
<evidence type="ECO:0000256" key="1">
    <source>
        <dbReference type="ARBA" id="ARBA00001424"/>
    </source>
</evidence>
<evidence type="ECO:0000256" key="3">
    <source>
        <dbReference type="ARBA" id="ARBA00008766"/>
    </source>
</evidence>
<comment type="cofactor">
    <cofactor evidence="2">
        <name>Mn(2+)</name>
        <dbReference type="ChEBI" id="CHEBI:29035"/>
    </cofactor>
</comment>
<evidence type="ECO:0000313" key="14">
    <source>
        <dbReference type="Proteomes" id="UP000076404"/>
    </source>
</evidence>
<dbReference type="InterPro" id="IPR007865">
    <property type="entry name" value="Aminopep_P_N"/>
</dbReference>
<dbReference type="InterPro" id="IPR000994">
    <property type="entry name" value="Pept_M24"/>
</dbReference>
<feature type="domain" description="Aminopeptidase P N-terminal" evidence="12">
    <location>
        <begin position="35"/>
        <end position="163"/>
    </location>
</feature>
<keyword evidence="7" id="KW-0378">Hydrolase</keyword>